<dbReference type="PANTHER" id="PTHR11019">
    <property type="entry name" value="HTH-TYPE TRANSCRIPTIONAL REGULATOR NIMR"/>
    <property type="match status" value="1"/>
</dbReference>
<dbReference type="Gene3D" id="2.60.120.10">
    <property type="entry name" value="Jelly Rolls"/>
    <property type="match status" value="1"/>
</dbReference>
<evidence type="ECO:0000256" key="3">
    <source>
        <dbReference type="ARBA" id="ARBA00023125"/>
    </source>
</evidence>
<dbReference type="EMBL" id="WBJZ01000020">
    <property type="protein sequence ID" value="KAB1654054.1"/>
    <property type="molecule type" value="Genomic_DNA"/>
</dbReference>
<evidence type="ECO:0000256" key="4">
    <source>
        <dbReference type="ARBA" id="ARBA00023163"/>
    </source>
</evidence>
<proteinExistence type="predicted"/>
<organism evidence="8 9">
    <name type="scientific">Pseudoclavibacter chungangensis</name>
    <dbReference type="NCBI Taxonomy" id="587635"/>
    <lineage>
        <taxon>Bacteria</taxon>
        <taxon>Bacillati</taxon>
        <taxon>Actinomycetota</taxon>
        <taxon>Actinomycetes</taxon>
        <taxon>Micrococcales</taxon>
        <taxon>Microbacteriaceae</taxon>
        <taxon>Pseudoclavibacter</taxon>
    </lineage>
</organism>
<dbReference type="InterPro" id="IPR018060">
    <property type="entry name" value="HTH_AraC"/>
</dbReference>
<dbReference type="OrthoDB" id="2039152at2"/>
<gene>
    <name evidence="8" type="ORF">F8O01_14155</name>
</gene>
<dbReference type="SUPFAM" id="SSF51215">
    <property type="entry name" value="Regulatory protein AraC"/>
    <property type="match status" value="1"/>
</dbReference>
<comment type="caution">
    <text evidence="8">The sequence shown here is derived from an EMBL/GenBank/DDBJ whole genome shotgun (WGS) entry which is preliminary data.</text>
</comment>
<keyword evidence="9" id="KW-1185">Reference proteome</keyword>
<dbReference type="InterPro" id="IPR009057">
    <property type="entry name" value="Homeodomain-like_sf"/>
</dbReference>
<evidence type="ECO:0000256" key="1">
    <source>
        <dbReference type="ARBA" id="ARBA00022491"/>
    </source>
</evidence>
<accession>A0A7J5BNQ3</accession>
<dbReference type="FunFam" id="1.10.10.60:FF:000132">
    <property type="entry name" value="AraC family transcriptional regulator"/>
    <property type="match status" value="1"/>
</dbReference>
<dbReference type="Pfam" id="PF02311">
    <property type="entry name" value="AraC_binding"/>
    <property type="match status" value="1"/>
</dbReference>
<sequence length="282" mass="30337">MPGRARRRPPVVDRRRLPVYRAGENESSFVIAGMDERVEQDTAWAPHAHPTHELLWNLAGASSVTIGSRTWTITPTIGLWVPAGLLHSGRAPAGTWYRTAHFDVRATAPIAASPVAIEITPLLTELLERLAYPALAPASRDLTERLVLDVLAPSPHTLLVHRPESTLLQPIVAALDTDPGDPRSLTDWATELGVSERTITRAFSAETTMSFKAWQTEFRMQYAAALLTEGAPVAVVAERVGYASASAFGAVFRRTIGLTPGRVRGDGAPGDVRNATGSVGIA</sequence>
<dbReference type="PRINTS" id="PR00032">
    <property type="entry name" value="HTHARAC"/>
</dbReference>
<dbReference type="GO" id="GO:0003700">
    <property type="term" value="F:DNA-binding transcription factor activity"/>
    <property type="evidence" value="ECO:0007669"/>
    <property type="project" value="InterPro"/>
</dbReference>
<dbReference type="AlphaFoldDB" id="A0A7J5BNQ3"/>
<evidence type="ECO:0000256" key="6">
    <source>
        <dbReference type="ARBA" id="ARBA00079449"/>
    </source>
</evidence>
<dbReference type="InterPro" id="IPR003313">
    <property type="entry name" value="AraC-bd"/>
</dbReference>
<dbReference type="InterPro" id="IPR014710">
    <property type="entry name" value="RmlC-like_jellyroll"/>
</dbReference>
<dbReference type="PROSITE" id="PS00041">
    <property type="entry name" value="HTH_ARAC_FAMILY_1"/>
    <property type="match status" value="1"/>
</dbReference>
<evidence type="ECO:0000313" key="9">
    <source>
        <dbReference type="Proteomes" id="UP000467240"/>
    </source>
</evidence>
<dbReference type="PANTHER" id="PTHR11019:SF199">
    <property type="entry name" value="HTH-TYPE TRANSCRIPTIONAL REGULATOR NIMR"/>
    <property type="match status" value="1"/>
</dbReference>
<dbReference type="PROSITE" id="PS01124">
    <property type="entry name" value="HTH_ARAC_FAMILY_2"/>
    <property type="match status" value="1"/>
</dbReference>
<feature type="domain" description="HTH araC/xylS-type" evidence="7">
    <location>
        <begin position="169"/>
        <end position="266"/>
    </location>
</feature>
<keyword evidence="1" id="KW-0678">Repressor</keyword>
<evidence type="ECO:0000259" key="7">
    <source>
        <dbReference type="PROSITE" id="PS01124"/>
    </source>
</evidence>
<keyword evidence="4" id="KW-0804">Transcription</keyword>
<dbReference type="InterPro" id="IPR037923">
    <property type="entry name" value="HTH-like"/>
</dbReference>
<dbReference type="InterPro" id="IPR018062">
    <property type="entry name" value="HTH_AraC-typ_CS"/>
</dbReference>
<keyword evidence="3" id="KW-0238">DNA-binding</keyword>
<dbReference type="GO" id="GO:0043565">
    <property type="term" value="F:sequence-specific DNA binding"/>
    <property type="evidence" value="ECO:0007669"/>
    <property type="project" value="InterPro"/>
</dbReference>
<evidence type="ECO:0000313" key="8">
    <source>
        <dbReference type="EMBL" id="KAB1654054.1"/>
    </source>
</evidence>
<evidence type="ECO:0000256" key="5">
    <source>
        <dbReference type="ARBA" id="ARBA00074140"/>
    </source>
</evidence>
<dbReference type="InterPro" id="IPR020449">
    <property type="entry name" value="Tscrpt_reg_AraC-type_HTH"/>
</dbReference>
<dbReference type="RefSeq" id="WP_158041604.1">
    <property type="nucleotide sequence ID" value="NZ_JACCFV010000001.1"/>
</dbReference>
<protein>
    <recommendedName>
        <fullName evidence="5">HTH-type transcriptional regulator RipA</fullName>
    </recommendedName>
    <alternativeName>
        <fullName evidence="6">Repressor of iron proteins A</fullName>
    </alternativeName>
</protein>
<dbReference type="Pfam" id="PF12833">
    <property type="entry name" value="HTH_18"/>
    <property type="match status" value="1"/>
</dbReference>
<keyword evidence="2" id="KW-0805">Transcription regulation</keyword>
<reference evidence="8 9" key="1">
    <citation type="submission" date="2019-09" db="EMBL/GenBank/DDBJ databases">
        <title>Phylogeny of genus Pseudoclavibacter and closely related genus.</title>
        <authorList>
            <person name="Li Y."/>
        </authorList>
    </citation>
    <scope>NUCLEOTIDE SEQUENCE [LARGE SCALE GENOMIC DNA]</scope>
    <source>
        <strain evidence="8 9">DSM 23821</strain>
    </source>
</reference>
<dbReference type="Proteomes" id="UP000467240">
    <property type="component" value="Unassembled WGS sequence"/>
</dbReference>
<dbReference type="Gene3D" id="1.10.10.60">
    <property type="entry name" value="Homeodomain-like"/>
    <property type="match status" value="1"/>
</dbReference>
<name>A0A7J5BNQ3_9MICO</name>
<evidence type="ECO:0000256" key="2">
    <source>
        <dbReference type="ARBA" id="ARBA00023015"/>
    </source>
</evidence>
<dbReference type="SUPFAM" id="SSF46689">
    <property type="entry name" value="Homeodomain-like"/>
    <property type="match status" value="2"/>
</dbReference>
<dbReference type="SMART" id="SM00342">
    <property type="entry name" value="HTH_ARAC"/>
    <property type="match status" value="1"/>
</dbReference>